<evidence type="ECO:0000256" key="8">
    <source>
        <dbReference type="ARBA" id="ARBA00025006"/>
    </source>
</evidence>
<evidence type="ECO:0000313" key="13">
    <source>
        <dbReference type="Proteomes" id="UP001168380"/>
    </source>
</evidence>
<dbReference type="CDD" id="cd02440">
    <property type="entry name" value="AdoMet_MTases"/>
    <property type="match status" value="1"/>
</dbReference>
<evidence type="ECO:0000256" key="5">
    <source>
        <dbReference type="ARBA" id="ARBA00022679"/>
    </source>
</evidence>
<evidence type="ECO:0000256" key="2">
    <source>
        <dbReference type="ARBA" id="ARBA00004746"/>
    </source>
</evidence>
<evidence type="ECO:0000256" key="9">
    <source>
        <dbReference type="HAMAP-Rule" id="MF_00835"/>
    </source>
</evidence>
<dbReference type="NCBIfam" id="TIGR02072">
    <property type="entry name" value="BioC"/>
    <property type="match status" value="1"/>
</dbReference>
<keyword evidence="4 9" id="KW-0489">Methyltransferase</keyword>
<protein>
    <recommendedName>
        <fullName evidence="3 9">Malonyl-[acyl-carrier protein] O-methyltransferase</fullName>
        <shortName evidence="9">Malonyl-ACP O-methyltransferase</shortName>
        <ecNumber evidence="3 9">2.1.1.197</ecNumber>
    </recommendedName>
    <alternativeName>
        <fullName evidence="9">Biotin synthesis protein BioC</fullName>
    </alternativeName>
</protein>
<evidence type="ECO:0000259" key="10">
    <source>
        <dbReference type="Pfam" id="PF00561"/>
    </source>
</evidence>
<dbReference type="InterPro" id="IPR011814">
    <property type="entry name" value="BioC"/>
</dbReference>
<feature type="domain" description="Methyltransferase type 11" evidence="11">
    <location>
        <begin position="305"/>
        <end position="398"/>
    </location>
</feature>
<name>A0ABT8TIT2_9GAMM</name>
<comment type="caution">
    <text evidence="12">The sequence shown here is derived from an EMBL/GenBank/DDBJ whole genome shotgun (WGS) entry which is preliminary data.</text>
</comment>
<evidence type="ECO:0000313" key="12">
    <source>
        <dbReference type="EMBL" id="MDO3383394.1"/>
    </source>
</evidence>
<dbReference type="Pfam" id="PF08241">
    <property type="entry name" value="Methyltransf_11"/>
    <property type="match status" value="1"/>
</dbReference>
<gene>
    <name evidence="9 12" type="primary">bioC</name>
    <name evidence="12" type="ORF">QWI16_14520</name>
</gene>
<dbReference type="HAMAP" id="MF_00835">
    <property type="entry name" value="BioC"/>
    <property type="match status" value="1"/>
</dbReference>
<keyword evidence="6 9" id="KW-0949">S-adenosyl-L-methionine</keyword>
<dbReference type="Gene3D" id="3.40.50.1820">
    <property type="entry name" value="alpha/beta hydrolase"/>
    <property type="match status" value="1"/>
</dbReference>
<dbReference type="Gene3D" id="3.40.50.150">
    <property type="entry name" value="Vaccinia Virus protein VP39"/>
    <property type="match status" value="1"/>
</dbReference>
<comment type="catalytic activity">
    <reaction evidence="1 9">
        <text>malonyl-[ACP] + S-adenosyl-L-methionine = malonyl-[ACP] methyl ester + S-adenosyl-L-homocysteine</text>
        <dbReference type="Rhea" id="RHEA:17105"/>
        <dbReference type="Rhea" id="RHEA-COMP:9623"/>
        <dbReference type="Rhea" id="RHEA-COMP:9954"/>
        <dbReference type="ChEBI" id="CHEBI:57856"/>
        <dbReference type="ChEBI" id="CHEBI:59789"/>
        <dbReference type="ChEBI" id="CHEBI:78449"/>
        <dbReference type="ChEBI" id="CHEBI:78845"/>
        <dbReference type="EC" id="2.1.1.197"/>
    </reaction>
</comment>
<dbReference type="InterPro" id="IPR000073">
    <property type="entry name" value="AB_hydrolase_1"/>
</dbReference>
<dbReference type="InterPro" id="IPR029058">
    <property type="entry name" value="AB_hydrolase_fold"/>
</dbReference>
<keyword evidence="5 9" id="KW-0808">Transferase</keyword>
<dbReference type="InterPro" id="IPR013216">
    <property type="entry name" value="Methyltransf_11"/>
</dbReference>
<evidence type="ECO:0000256" key="1">
    <source>
        <dbReference type="ARBA" id="ARBA00000852"/>
    </source>
</evidence>
<dbReference type="EMBL" id="JAULRT010000060">
    <property type="protein sequence ID" value="MDO3383394.1"/>
    <property type="molecule type" value="Genomic_DNA"/>
</dbReference>
<comment type="pathway">
    <text evidence="2 9">Cofactor biosynthesis; biotin biosynthesis.</text>
</comment>
<proteinExistence type="inferred from homology"/>
<dbReference type="Proteomes" id="UP001168380">
    <property type="component" value="Unassembled WGS sequence"/>
</dbReference>
<organism evidence="12 13">
    <name type="scientific">Gilvimarinus algae</name>
    <dbReference type="NCBI Taxonomy" id="3058037"/>
    <lineage>
        <taxon>Bacteria</taxon>
        <taxon>Pseudomonadati</taxon>
        <taxon>Pseudomonadota</taxon>
        <taxon>Gammaproteobacteria</taxon>
        <taxon>Cellvibrionales</taxon>
        <taxon>Cellvibrionaceae</taxon>
        <taxon>Gilvimarinus</taxon>
    </lineage>
</organism>
<evidence type="ECO:0000256" key="3">
    <source>
        <dbReference type="ARBA" id="ARBA00012327"/>
    </source>
</evidence>
<evidence type="ECO:0000256" key="4">
    <source>
        <dbReference type="ARBA" id="ARBA00022603"/>
    </source>
</evidence>
<dbReference type="SUPFAM" id="SSF53474">
    <property type="entry name" value="alpha/beta-Hydrolases"/>
    <property type="match status" value="1"/>
</dbReference>
<dbReference type="RefSeq" id="WP_302714162.1">
    <property type="nucleotide sequence ID" value="NZ_JAULRT010000060.1"/>
</dbReference>
<dbReference type="Pfam" id="PF00561">
    <property type="entry name" value="Abhydrolase_1"/>
    <property type="match status" value="1"/>
</dbReference>
<keyword evidence="13" id="KW-1185">Reference proteome</keyword>
<reference evidence="12" key="1">
    <citation type="submission" date="2023-07" db="EMBL/GenBank/DDBJ databases">
        <title>Gilvimarinus algae sp. nov., isolated from the surface of Kelp.</title>
        <authorList>
            <person name="Sun Y.Y."/>
            <person name="Gong Y."/>
            <person name="Du Z.J."/>
        </authorList>
    </citation>
    <scope>NUCLEOTIDE SEQUENCE</scope>
    <source>
        <strain evidence="12">SDUM040014</strain>
    </source>
</reference>
<sequence length="519" mass="55903">MIGKALYPSLASSPSDPIVLLHGWGFDRASMASLVEPLRALADVWCLDLPGFGESTPVEYRADVLADCLAEHLPPRAVLIGWSLGGVLAVDYAARYPERVTALATLATNARFVVSDTWPEAMAPDVNLAFNRGFACAPAATVKRFCALAAQGGREARPLARTLQQMSCPLAEPRADCWSEALEYLASRDMRKALAELTVPRLHLFGEADALVPVSAGPAVAGLAPSAHIEVVAGAGHALHLDRPDFVAARLQTFVREAGNNSLDKHWVARSFSRAAGSYDASARLQRQVGERLLSELPPEVETALDLGSGTGLFLGPLRERSGATTLVALDLAEGMLKHARRAGRAADAWVCGDAESLPLAAESIDLVFSSLAIQWCERLERLASELHRVLRPGGRLCLATLGEGTLAELQAAWQVVDGYVHVNRFVPPERLLEALAQAGFNQIQVEQERCVLYCDSLRALSSELKGLGAHNVNTGRPRGLTGRHRLAALEQAYERYRNDQGLPVTYQVAYVTATWGGV</sequence>
<dbReference type="InterPro" id="IPR029063">
    <property type="entry name" value="SAM-dependent_MTases_sf"/>
</dbReference>
<comment type="similarity">
    <text evidence="9">Belongs to the methyltransferase superfamily.</text>
</comment>
<dbReference type="GO" id="GO:0102130">
    <property type="term" value="F:malonyl-CoA methyltransferase activity"/>
    <property type="evidence" value="ECO:0007669"/>
    <property type="project" value="UniProtKB-EC"/>
</dbReference>
<evidence type="ECO:0000256" key="7">
    <source>
        <dbReference type="ARBA" id="ARBA00022756"/>
    </source>
</evidence>
<evidence type="ECO:0000259" key="11">
    <source>
        <dbReference type="Pfam" id="PF08241"/>
    </source>
</evidence>
<dbReference type="PANTHER" id="PTHR13090:SF1">
    <property type="entry name" value="ARGININE-HYDROXYLASE NDUFAF5, MITOCHONDRIAL"/>
    <property type="match status" value="1"/>
</dbReference>
<dbReference type="SUPFAM" id="SSF53335">
    <property type="entry name" value="S-adenosyl-L-methionine-dependent methyltransferases"/>
    <property type="match status" value="1"/>
</dbReference>
<dbReference type="InterPro" id="IPR050602">
    <property type="entry name" value="Malonyl-ACP_OMT"/>
</dbReference>
<dbReference type="EC" id="2.1.1.197" evidence="3 9"/>
<comment type="function">
    <text evidence="8 9">Converts the free carboxyl group of a malonyl-thioester to its methyl ester by transfer of a methyl group from S-adenosyl-L-methionine (SAM). It allows to synthesize pimeloyl-ACP via the fatty acid synthetic pathway.</text>
</comment>
<dbReference type="PANTHER" id="PTHR13090">
    <property type="entry name" value="ARGININE-HYDROXYLASE NDUFAF5, MITOCHONDRIAL"/>
    <property type="match status" value="1"/>
</dbReference>
<dbReference type="GO" id="GO:0032259">
    <property type="term" value="P:methylation"/>
    <property type="evidence" value="ECO:0007669"/>
    <property type="project" value="UniProtKB-KW"/>
</dbReference>
<keyword evidence="7 9" id="KW-0093">Biotin biosynthesis</keyword>
<accession>A0ABT8TIT2</accession>
<feature type="domain" description="AB hydrolase-1" evidence="10">
    <location>
        <begin position="17"/>
        <end position="244"/>
    </location>
</feature>
<evidence type="ECO:0000256" key="6">
    <source>
        <dbReference type="ARBA" id="ARBA00022691"/>
    </source>
</evidence>